<dbReference type="AlphaFoldDB" id="A0A222EBL4"/>
<evidence type="ECO:0000313" key="2">
    <source>
        <dbReference type="EMBL" id="ASP23573.1"/>
    </source>
</evidence>
<dbReference type="RefSeq" id="WP_094037644.1">
    <property type="nucleotide sequence ID" value="NZ_CP022542.1"/>
</dbReference>
<evidence type="ECO:0000313" key="3">
    <source>
        <dbReference type="Proteomes" id="UP000203589"/>
    </source>
</evidence>
<accession>A0A222EBL4</accession>
<feature type="region of interest" description="Disordered" evidence="1">
    <location>
        <begin position="233"/>
        <end position="253"/>
    </location>
</feature>
<proteinExistence type="predicted"/>
<protein>
    <submittedName>
        <fullName evidence="2">Uncharacterized protein</fullName>
    </submittedName>
</protein>
<reference evidence="2 3" key="1">
    <citation type="submission" date="2017-07" db="EMBL/GenBank/DDBJ databases">
        <title>Genome Sequence of Antarctobacter heliothermus Strain SMS3 Isolated from a culture of the Diatom Skeletonema marinoi.</title>
        <authorList>
            <person name="Topel M."/>
            <person name="Pinder M.I.M."/>
            <person name="Johansson O.N."/>
            <person name="Kourtchenko O."/>
            <person name="Godhe A."/>
            <person name="Clarke A.K."/>
        </authorList>
    </citation>
    <scope>NUCLEOTIDE SEQUENCE [LARGE SCALE GENOMIC DNA]</scope>
    <source>
        <strain evidence="2 3">SMS3</strain>
        <plasmid evidence="3">Plasmid psms3-2</plasmid>
    </source>
</reference>
<gene>
    <name evidence="2" type="ORF">ANTHELSMS3_04675</name>
</gene>
<name>A0A222EBL4_9RHOB</name>
<dbReference type="EMBL" id="CP022542">
    <property type="protein sequence ID" value="ASP23573.1"/>
    <property type="molecule type" value="Genomic_DNA"/>
</dbReference>
<dbReference type="Proteomes" id="UP000203589">
    <property type="component" value="Plasmid pSMS3-2"/>
</dbReference>
<keyword evidence="3" id="KW-1185">Reference proteome</keyword>
<organism evidence="2 3">
    <name type="scientific">Antarctobacter heliothermus</name>
    <dbReference type="NCBI Taxonomy" id="74033"/>
    <lineage>
        <taxon>Bacteria</taxon>
        <taxon>Pseudomonadati</taxon>
        <taxon>Pseudomonadota</taxon>
        <taxon>Alphaproteobacteria</taxon>
        <taxon>Rhodobacterales</taxon>
        <taxon>Roseobacteraceae</taxon>
        <taxon>Antarctobacter</taxon>
    </lineage>
</organism>
<sequence length="592" mass="63726">MTGERLLLTGKRLILHVGYHQTGAGLIRQWLEDHANILAPHLALYLPDDPLVEALRDAAMGCARGRADAKAALTQAARDLAEDIRNQSAPLALLSDEALLGPPLGHVEHGHVETEIYPSLCPILNVLARELAGFVPTVAIFERDPDTWLENLHAQMVRQGAFVGDLDIYLSHYEPQPDWAGLRDEITFALHGRGTLAAWPFETEFSKGAVARVGFFKALDIPDALMARCRPTLRVGPRTPPKAAEGPTDTPPLPRALQLGGANAMAADGWGQLMRRDYSALVEAQSLSTAAGTSATGLYRMLAQGTDTPGAAVIWEQGINEYTHLTGGQDLDSLLYHVEWLLQLCLRENRPFVPLLTRTKMQTAQGRDDPYVTGLRALFARYGLTVLDTDRLIEVLERGPADPARWYARNALYDPETDLPRRMAEAALMALSDARVPVSPPDRAAHFDALALRLRRPAGTPETFDLAGTPCPFAPFEDGLTLAAPGRALAAILVTGGNGPVIRLEADQTDLGCYVTQVPHGPGQPPQQLRQLVLGRGAGGVEIPGGVVQIGIDTSPEAPIVQTMFHQGPPPSDPLPTGLVALLCEEAAGDAV</sequence>
<dbReference type="KEGG" id="aht:ANTHELSMS3_04675"/>
<keyword evidence="2" id="KW-0614">Plasmid</keyword>
<evidence type="ECO:0000256" key="1">
    <source>
        <dbReference type="SAM" id="MobiDB-lite"/>
    </source>
</evidence>
<geneLocation type="plasmid" evidence="3">
    <name>psms3-2</name>
</geneLocation>
<dbReference type="OrthoDB" id="7769526at2"/>